<evidence type="ECO:0000313" key="7">
    <source>
        <dbReference type="Proteomes" id="UP000198943"/>
    </source>
</evidence>
<dbReference type="PIRSF" id="PIRSF039012">
    <property type="entry name" value="ASP"/>
    <property type="match status" value="1"/>
</dbReference>
<accession>A0A1G6L7T0</accession>
<keyword evidence="3" id="KW-0378">Hydrolase</keyword>
<proteinExistence type="predicted"/>
<dbReference type="InterPro" id="IPR053138">
    <property type="entry name" value="N-alpha-Ac-DABA_deacetylase"/>
</dbReference>
<keyword evidence="2" id="KW-0479">Metal-binding</keyword>
<reference evidence="7" key="1">
    <citation type="submission" date="2016-10" db="EMBL/GenBank/DDBJ databases">
        <authorList>
            <person name="Varghese N."/>
            <person name="Submissions S."/>
        </authorList>
    </citation>
    <scope>NUCLEOTIDE SEQUENCE [LARGE SCALE GENOMIC DNA]</scope>
    <source>
        <strain evidence="7">DSM 11005</strain>
    </source>
</reference>
<sequence length="343" mass="38556">MLTTVCFANYHIEPGTKLRTLIDVPHTLNAIPTTFINGKYDGPTVLVTSGVHGSEYPGIAASMELGRELDPKDIHGCLIIMHPVNVSAFWARMAETCPEDGLNLNRVFPGNSTLSRTYKLADFLLREFILKADYYLDLHSGDLQEDLHPYAYFPGNASEEVNNKSRELASLINVEYMVRSTATMGAYNCAALHGVPSILVERGGTGFCCREDIDEYKDDVMHVLQYVGMVPDYDHGHSHTFTPQELTRIEYLEADKPACWYHAKHSGEMIEKGELLGYTTDFFNEKQEEFHAKFSGVILYMTPSFSITPGRVLCAYAELPEDYEPQVPHTHVHTHSLPEKVSE</sequence>
<evidence type="ECO:0000256" key="4">
    <source>
        <dbReference type="ARBA" id="ARBA00022833"/>
    </source>
</evidence>
<dbReference type="PANTHER" id="PTHR37326">
    <property type="entry name" value="BLL3975 PROTEIN"/>
    <property type="match status" value="1"/>
</dbReference>
<comment type="cofactor">
    <cofactor evidence="1">
        <name>Zn(2+)</name>
        <dbReference type="ChEBI" id="CHEBI:29105"/>
    </cofactor>
</comment>
<evidence type="ECO:0000259" key="5">
    <source>
        <dbReference type="Pfam" id="PF24827"/>
    </source>
</evidence>
<dbReference type="RefSeq" id="WP_176760436.1">
    <property type="nucleotide sequence ID" value="NZ_FMYW01000006.1"/>
</dbReference>
<dbReference type="Pfam" id="PF24827">
    <property type="entry name" value="AstE_AspA_cat"/>
    <property type="match status" value="1"/>
</dbReference>
<dbReference type="InterPro" id="IPR043795">
    <property type="entry name" value="N-alpha-Ac-DABA-like"/>
</dbReference>
<organism evidence="6 7">
    <name type="scientific">Succiniclasticum ruminis</name>
    <dbReference type="NCBI Taxonomy" id="40841"/>
    <lineage>
        <taxon>Bacteria</taxon>
        <taxon>Bacillati</taxon>
        <taxon>Bacillota</taxon>
        <taxon>Negativicutes</taxon>
        <taxon>Acidaminococcales</taxon>
        <taxon>Acidaminococcaceae</taxon>
        <taxon>Succiniclasticum</taxon>
    </lineage>
</organism>
<keyword evidence="7" id="KW-1185">Reference proteome</keyword>
<dbReference type="Proteomes" id="UP000198943">
    <property type="component" value="Unassembled WGS sequence"/>
</dbReference>
<dbReference type="GO" id="GO:0016811">
    <property type="term" value="F:hydrolase activity, acting on carbon-nitrogen (but not peptide) bonds, in linear amides"/>
    <property type="evidence" value="ECO:0007669"/>
    <property type="project" value="InterPro"/>
</dbReference>
<name>A0A1G6L7T0_9FIRM</name>
<keyword evidence="4" id="KW-0862">Zinc</keyword>
<dbReference type="EMBL" id="FMYW01000006">
    <property type="protein sequence ID" value="SDC39178.1"/>
    <property type="molecule type" value="Genomic_DNA"/>
</dbReference>
<dbReference type="SUPFAM" id="SSF53187">
    <property type="entry name" value="Zn-dependent exopeptidases"/>
    <property type="match status" value="1"/>
</dbReference>
<gene>
    <name evidence="6" type="ORF">SAMN04487864_10699</name>
</gene>
<dbReference type="InterPro" id="IPR055438">
    <property type="entry name" value="AstE_AspA_cat"/>
</dbReference>
<dbReference type="Gene3D" id="3.40.630.10">
    <property type="entry name" value="Zn peptidases"/>
    <property type="match status" value="1"/>
</dbReference>
<protein>
    <recommendedName>
        <fullName evidence="5">Succinylglutamate desuccinylase/Aspartoacylase catalytic domain-containing protein</fullName>
    </recommendedName>
</protein>
<evidence type="ECO:0000256" key="1">
    <source>
        <dbReference type="ARBA" id="ARBA00001947"/>
    </source>
</evidence>
<dbReference type="CDD" id="cd06254">
    <property type="entry name" value="M14_ASTE_ASPA-like"/>
    <property type="match status" value="1"/>
</dbReference>
<dbReference type="GO" id="GO:0016788">
    <property type="term" value="F:hydrolase activity, acting on ester bonds"/>
    <property type="evidence" value="ECO:0007669"/>
    <property type="project" value="InterPro"/>
</dbReference>
<evidence type="ECO:0000313" key="6">
    <source>
        <dbReference type="EMBL" id="SDC39178.1"/>
    </source>
</evidence>
<evidence type="ECO:0000256" key="3">
    <source>
        <dbReference type="ARBA" id="ARBA00022801"/>
    </source>
</evidence>
<evidence type="ECO:0000256" key="2">
    <source>
        <dbReference type="ARBA" id="ARBA00022723"/>
    </source>
</evidence>
<dbReference type="PANTHER" id="PTHR37326:SF1">
    <property type="entry name" value="BLL3975 PROTEIN"/>
    <property type="match status" value="1"/>
</dbReference>
<feature type="domain" description="Succinylglutamate desuccinylase/Aspartoacylase catalytic" evidence="5">
    <location>
        <begin position="41"/>
        <end position="226"/>
    </location>
</feature>
<dbReference type="AlphaFoldDB" id="A0A1G6L7T0"/>
<dbReference type="GO" id="GO:0046872">
    <property type="term" value="F:metal ion binding"/>
    <property type="evidence" value="ECO:0007669"/>
    <property type="project" value="UniProtKB-KW"/>
</dbReference>